<dbReference type="GO" id="GO:0070042">
    <property type="term" value="F:rRNA (uridine-N3-)-methyltransferase activity"/>
    <property type="evidence" value="ECO:0007669"/>
    <property type="project" value="TreeGrafter"/>
</dbReference>
<evidence type="ECO:0000256" key="9">
    <source>
        <dbReference type="ARBA" id="ARBA00022691"/>
    </source>
</evidence>
<dbReference type="InterPro" id="IPR015947">
    <property type="entry name" value="PUA-like_sf"/>
</dbReference>
<gene>
    <name evidence="15" type="ordered locus">BT_0605</name>
</gene>
<evidence type="ECO:0000256" key="1">
    <source>
        <dbReference type="ARBA" id="ARBA00004496"/>
    </source>
</evidence>
<evidence type="ECO:0000259" key="14">
    <source>
        <dbReference type="Pfam" id="PF20260"/>
    </source>
</evidence>
<dbReference type="EMBL" id="AM260525">
    <property type="protein sequence ID" value="CAK01045.1"/>
    <property type="molecule type" value="Genomic_DNA"/>
</dbReference>
<keyword evidence="16" id="KW-1185">Reference proteome</keyword>
<feature type="domain" description="Ribosomal RNA small subunit methyltransferase E PUA-like" evidence="14">
    <location>
        <begin position="54"/>
        <end position="100"/>
    </location>
</feature>
<keyword evidence="8 12" id="KW-0808">Transferase</keyword>
<dbReference type="Pfam" id="PF04452">
    <property type="entry name" value="Methyltrans_RNA"/>
    <property type="match status" value="1"/>
</dbReference>
<dbReference type="GO" id="GO:0005737">
    <property type="term" value="C:cytoplasm"/>
    <property type="evidence" value="ECO:0007669"/>
    <property type="project" value="UniProtKB-SubCell"/>
</dbReference>
<dbReference type="InterPro" id="IPR006700">
    <property type="entry name" value="RsmE"/>
</dbReference>
<dbReference type="PANTHER" id="PTHR30027:SF3">
    <property type="entry name" value="16S RRNA (URACIL(1498)-N(3))-METHYLTRANSFERASE"/>
    <property type="match status" value="1"/>
</dbReference>
<organism evidence="15 16">
    <name type="scientific">Bartonella tribocorum (strain DSM 28219 / CCUG 45778 / CIP 105476 / IBS 506)</name>
    <dbReference type="NCBI Taxonomy" id="382640"/>
    <lineage>
        <taxon>Bacteria</taxon>
        <taxon>Pseudomonadati</taxon>
        <taxon>Pseudomonadota</taxon>
        <taxon>Alphaproteobacteria</taxon>
        <taxon>Hyphomicrobiales</taxon>
        <taxon>Bartonellaceae</taxon>
        <taxon>Bartonella</taxon>
    </lineage>
</organism>
<evidence type="ECO:0000313" key="15">
    <source>
        <dbReference type="EMBL" id="CAK01045.1"/>
    </source>
</evidence>
<dbReference type="NCBIfam" id="NF008696">
    <property type="entry name" value="PRK11713.3-5"/>
    <property type="match status" value="1"/>
</dbReference>
<keyword evidence="7 12" id="KW-0489">Methyltransferase</keyword>
<name>A9IQE1_BART1</name>
<dbReference type="InterPro" id="IPR029026">
    <property type="entry name" value="tRNA_m1G_MTases_N"/>
</dbReference>
<evidence type="ECO:0000256" key="10">
    <source>
        <dbReference type="ARBA" id="ARBA00025699"/>
    </source>
</evidence>
<reference evidence="15 16" key="1">
    <citation type="journal article" date="2007" name="Nat. Genet.">
        <title>Genomic analysis of Bartonella identifies type IV secretion systems as host adaptability factors.</title>
        <authorList>
            <person name="Saenz H.L."/>
            <person name="Engel P."/>
            <person name="Stoeckli M.C."/>
            <person name="Lanz C."/>
            <person name="Raddatz G."/>
            <person name="Vayssier-Taussat M."/>
            <person name="Birtles R."/>
            <person name="Schuster S.C."/>
            <person name="Dehio C."/>
        </authorList>
    </citation>
    <scope>NUCLEOTIDE SEQUENCE [LARGE SCALE GENOMIC DNA]</scope>
    <source>
        <strain evidence="16">DSM 28219 / CCUG 45778 / CIP 105476 / IBS 506</strain>
    </source>
</reference>
<keyword evidence="6 12" id="KW-0698">rRNA processing</keyword>
<dbReference type="NCBIfam" id="TIGR00046">
    <property type="entry name" value="RsmE family RNA methyltransferase"/>
    <property type="match status" value="1"/>
</dbReference>
<comment type="similarity">
    <text evidence="2 12">Belongs to the RNA methyltransferase RsmE family.</text>
</comment>
<comment type="subcellular location">
    <subcellularLocation>
        <location evidence="1 12">Cytoplasm</location>
    </subcellularLocation>
</comment>
<evidence type="ECO:0000256" key="5">
    <source>
        <dbReference type="ARBA" id="ARBA00022490"/>
    </source>
</evidence>
<dbReference type="HOGENOM" id="CLU_067442_4_0_5"/>
<evidence type="ECO:0000256" key="8">
    <source>
        <dbReference type="ARBA" id="ARBA00022679"/>
    </source>
</evidence>
<dbReference type="InterPro" id="IPR046887">
    <property type="entry name" value="RsmE_PUA-like"/>
</dbReference>
<dbReference type="CDD" id="cd18084">
    <property type="entry name" value="RsmE-like"/>
    <property type="match status" value="1"/>
</dbReference>
<evidence type="ECO:0000256" key="2">
    <source>
        <dbReference type="ARBA" id="ARBA00005528"/>
    </source>
</evidence>
<evidence type="ECO:0000256" key="11">
    <source>
        <dbReference type="ARBA" id="ARBA00047944"/>
    </source>
</evidence>
<dbReference type="Pfam" id="PF20260">
    <property type="entry name" value="PUA_4"/>
    <property type="match status" value="1"/>
</dbReference>
<feature type="domain" description="Ribosomal RNA small subunit methyltransferase E methyltransferase" evidence="13">
    <location>
        <begin position="112"/>
        <end position="267"/>
    </location>
</feature>
<dbReference type="GO" id="GO:0070475">
    <property type="term" value="P:rRNA base methylation"/>
    <property type="evidence" value="ECO:0007669"/>
    <property type="project" value="TreeGrafter"/>
</dbReference>
<evidence type="ECO:0000256" key="4">
    <source>
        <dbReference type="ARBA" id="ARBA00013673"/>
    </source>
</evidence>
<evidence type="ECO:0000256" key="7">
    <source>
        <dbReference type="ARBA" id="ARBA00022603"/>
    </source>
</evidence>
<evidence type="ECO:0000256" key="6">
    <source>
        <dbReference type="ARBA" id="ARBA00022552"/>
    </source>
</evidence>
<dbReference type="KEGG" id="btr:BT_0605"/>
<dbReference type="InterPro" id="IPR029028">
    <property type="entry name" value="Alpha/beta_knot_MTases"/>
</dbReference>
<dbReference type="Gene3D" id="2.40.240.20">
    <property type="entry name" value="Hypothetical PUA domain-like, domain 1"/>
    <property type="match status" value="1"/>
</dbReference>
<dbReference type="Proteomes" id="UP000001592">
    <property type="component" value="Chromosome"/>
</dbReference>
<dbReference type="Gene3D" id="3.40.1280.10">
    <property type="match status" value="1"/>
</dbReference>
<dbReference type="EC" id="2.1.1.193" evidence="3 12"/>
<dbReference type="SUPFAM" id="SSF88697">
    <property type="entry name" value="PUA domain-like"/>
    <property type="match status" value="1"/>
</dbReference>
<keyword evidence="9 12" id="KW-0949">S-adenosyl-L-methionine</keyword>
<keyword evidence="5 12" id="KW-0963">Cytoplasm</keyword>
<dbReference type="PIRSF" id="PIRSF015601">
    <property type="entry name" value="MTase_slr0722"/>
    <property type="match status" value="1"/>
</dbReference>
<dbReference type="AlphaFoldDB" id="A9IQE1"/>
<evidence type="ECO:0000256" key="12">
    <source>
        <dbReference type="PIRNR" id="PIRNR015601"/>
    </source>
</evidence>
<dbReference type="eggNOG" id="COG1385">
    <property type="taxonomic scope" value="Bacteria"/>
</dbReference>
<dbReference type="InterPro" id="IPR046886">
    <property type="entry name" value="RsmE_MTase_dom"/>
</dbReference>
<accession>A9IQE1</accession>
<evidence type="ECO:0000256" key="3">
    <source>
        <dbReference type="ARBA" id="ARBA00012328"/>
    </source>
</evidence>
<dbReference type="PANTHER" id="PTHR30027">
    <property type="entry name" value="RIBOSOMAL RNA SMALL SUBUNIT METHYLTRANSFERASE E"/>
    <property type="match status" value="1"/>
</dbReference>
<sequence>MYYSSIDIIFSFCYIFFSFLDDDSEHWQDFMRINYKLKRLFIRQTLALNEEIKIEGAQASYLMHVLRMKEGAEILIFNGQDGEWLAKLIIVKKKFVVVQLIHQERLQTTHSNLIYCFAPLKNARLDYMVQKAVEMGASILQPVITHHTQVTRINMARMEANVIEASEQCGILSLPECVSALSLAELLERWDETQPLFFCDEEHKSPNPLPSFKKRNVTTPGVLIGPEGGFSEEERSFLKKHPFVVPMSLGPRILRADTAAVAALALLNATVGDWSMD</sequence>
<proteinExistence type="inferred from homology"/>
<comment type="function">
    <text evidence="10 12">Specifically methylates the N3 position of the uracil ring of uridine 1498 (m3U1498) in 16S rRNA. Acts on the fully assembled 30S ribosomal subunit.</text>
</comment>
<protein>
    <recommendedName>
        <fullName evidence="4 12">Ribosomal RNA small subunit methyltransferase E</fullName>
        <ecNumber evidence="3 12">2.1.1.193</ecNumber>
    </recommendedName>
</protein>
<comment type="catalytic activity">
    <reaction evidence="11 12">
        <text>uridine(1498) in 16S rRNA + S-adenosyl-L-methionine = N(3)-methyluridine(1498) in 16S rRNA + S-adenosyl-L-homocysteine + H(+)</text>
        <dbReference type="Rhea" id="RHEA:42920"/>
        <dbReference type="Rhea" id="RHEA-COMP:10283"/>
        <dbReference type="Rhea" id="RHEA-COMP:10284"/>
        <dbReference type="ChEBI" id="CHEBI:15378"/>
        <dbReference type="ChEBI" id="CHEBI:57856"/>
        <dbReference type="ChEBI" id="CHEBI:59789"/>
        <dbReference type="ChEBI" id="CHEBI:65315"/>
        <dbReference type="ChEBI" id="CHEBI:74502"/>
        <dbReference type="EC" id="2.1.1.193"/>
    </reaction>
</comment>
<evidence type="ECO:0000313" key="16">
    <source>
        <dbReference type="Proteomes" id="UP000001592"/>
    </source>
</evidence>
<evidence type="ECO:0000259" key="13">
    <source>
        <dbReference type="Pfam" id="PF04452"/>
    </source>
</evidence>
<dbReference type="SUPFAM" id="SSF75217">
    <property type="entry name" value="alpha/beta knot"/>
    <property type="match status" value="1"/>
</dbReference>